<dbReference type="SUPFAM" id="SSF52743">
    <property type="entry name" value="Subtilisin-like"/>
    <property type="match status" value="1"/>
</dbReference>
<evidence type="ECO:0000256" key="8">
    <source>
        <dbReference type="PROSITE-ProRule" id="PRU01240"/>
    </source>
</evidence>
<protein>
    <submittedName>
        <fullName evidence="12">Thermophilic serine proteinase</fullName>
        <ecNumber evidence="12">3.4.21.-</ecNumber>
    </submittedName>
</protein>
<dbReference type="GO" id="GO:0004252">
    <property type="term" value="F:serine-type endopeptidase activity"/>
    <property type="evidence" value="ECO:0007669"/>
    <property type="project" value="UniProtKB-UniRule"/>
</dbReference>
<dbReference type="Gene3D" id="3.40.50.200">
    <property type="entry name" value="Peptidase S8/S53 domain"/>
    <property type="match status" value="1"/>
</dbReference>
<keyword evidence="6 8" id="KW-0720">Serine protease</keyword>
<comment type="similarity">
    <text evidence="2 8 9">Belongs to the peptidase S8 family.</text>
</comment>
<dbReference type="RefSeq" id="WP_079426699.1">
    <property type="nucleotide sequence ID" value="NZ_MZGV01000049.1"/>
</dbReference>
<feature type="active site" description="Charge relay system" evidence="7 8">
    <location>
        <position position="189"/>
    </location>
</feature>
<evidence type="ECO:0000256" key="4">
    <source>
        <dbReference type="ARBA" id="ARBA00022670"/>
    </source>
</evidence>
<feature type="domain" description="FlgD/Vpr Ig-like" evidence="11">
    <location>
        <begin position="421"/>
        <end position="487"/>
    </location>
</feature>
<dbReference type="InterPro" id="IPR022398">
    <property type="entry name" value="Peptidase_S8_His-AS"/>
</dbReference>
<dbReference type="STRING" id="1450648.CLORY_34090"/>
<dbReference type="InterPro" id="IPR023828">
    <property type="entry name" value="Peptidase_S8_Ser-AS"/>
</dbReference>
<dbReference type="InterPro" id="IPR025965">
    <property type="entry name" value="FlgD/Vpr_Ig-like"/>
</dbReference>
<dbReference type="InterPro" id="IPR036852">
    <property type="entry name" value="Peptidase_S8/S53_dom_sf"/>
</dbReference>
<sequence>MRFSSLKKLTFSTIFIFCFVTITGYKLIEHRLYAKNVQAINNVKNSYSVIVGYNDNTTAQNLAKKFHGKITKLNFTHKMFKMKLTNAKSSISDTLSIINKDKGVAFSQPVYTYKTTDASFPNDTNYSRQWGLKKVNAVQAWKLSKTNKKVIVAVIDTGITKNHPDLKGNIISGYNFVKNKIDATDDQGHGTHVAGIIAATINNKKGIAGIANNVKIMPVKVLDKSGAGDDFTIASGIFWAADHGAKVISMSLGGKVYDSVLAKAINYAHSKGAVLVAAAGNKFGLVEASPLKVYPVSLPNVIGVGAVNKNLSKAPFSYIGDYVDICAPGQDIYSTYLKDKYVYMSGTSMATPFVSGLAAMIIGKYPSLTPADVERVIEETSTDLGDPGKDENYGYGFINAEKALNGIYLNSVSAKNISSSVKISYGISNKANISIKIYDSNDKLIKTLINRKSQSKGTHTINWSKKDSKNSKVTNGNYNIKITVTNSKGLVVDTVNKSVSIDDN</sequence>
<dbReference type="AlphaFoldDB" id="A0A1V4IGR8"/>
<feature type="active site" description="Charge relay system" evidence="7 8">
    <location>
        <position position="156"/>
    </location>
</feature>
<reference evidence="12 13" key="1">
    <citation type="submission" date="2017-03" db="EMBL/GenBank/DDBJ databases">
        <title>Genome sequence of Clostridium oryzae DSM 28571.</title>
        <authorList>
            <person name="Poehlein A."/>
            <person name="Daniel R."/>
        </authorList>
    </citation>
    <scope>NUCLEOTIDE SEQUENCE [LARGE SCALE GENOMIC DNA]</scope>
    <source>
        <strain evidence="12 13">DSM 28571</strain>
    </source>
</reference>
<dbReference type="PROSITE" id="PS00136">
    <property type="entry name" value="SUBTILASE_ASP"/>
    <property type="match status" value="1"/>
</dbReference>
<keyword evidence="13" id="KW-1185">Reference proteome</keyword>
<name>A0A1V4IGR8_9CLOT</name>
<evidence type="ECO:0000256" key="7">
    <source>
        <dbReference type="PIRSR" id="PIRSR615500-1"/>
    </source>
</evidence>
<dbReference type="InterPro" id="IPR023827">
    <property type="entry name" value="Peptidase_S8_Asp-AS"/>
</dbReference>
<dbReference type="Pfam" id="PF13860">
    <property type="entry name" value="FlgD_ig"/>
    <property type="match status" value="1"/>
</dbReference>
<evidence type="ECO:0000259" key="10">
    <source>
        <dbReference type="Pfam" id="PF00082"/>
    </source>
</evidence>
<dbReference type="InterPro" id="IPR034084">
    <property type="entry name" value="Thermitase-like_dom"/>
</dbReference>
<dbReference type="InterPro" id="IPR015500">
    <property type="entry name" value="Peptidase_S8_subtilisin-rel"/>
</dbReference>
<dbReference type="EC" id="3.4.21.-" evidence="12"/>
<dbReference type="PRINTS" id="PR00723">
    <property type="entry name" value="SUBTILISIN"/>
</dbReference>
<evidence type="ECO:0000313" key="12">
    <source>
        <dbReference type="EMBL" id="OPJ59181.1"/>
    </source>
</evidence>
<dbReference type="CDD" id="cd07484">
    <property type="entry name" value="Peptidases_S8_Thermitase_like"/>
    <property type="match status" value="1"/>
</dbReference>
<proteinExistence type="inferred from homology"/>
<dbReference type="EMBL" id="MZGV01000049">
    <property type="protein sequence ID" value="OPJ59181.1"/>
    <property type="molecule type" value="Genomic_DNA"/>
</dbReference>
<organism evidence="12 13">
    <name type="scientific">Clostridium oryzae</name>
    <dbReference type="NCBI Taxonomy" id="1450648"/>
    <lineage>
        <taxon>Bacteria</taxon>
        <taxon>Bacillati</taxon>
        <taxon>Bacillota</taxon>
        <taxon>Clostridia</taxon>
        <taxon>Eubacteriales</taxon>
        <taxon>Clostridiaceae</taxon>
        <taxon>Clostridium</taxon>
    </lineage>
</organism>
<evidence type="ECO:0000313" key="13">
    <source>
        <dbReference type="Proteomes" id="UP000190080"/>
    </source>
</evidence>
<accession>A0A1V4IGR8</accession>
<keyword evidence="4 8" id="KW-0645">Protease</keyword>
<evidence type="ECO:0000259" key="11">
    <source>
        <dbReference type="Pfam" id="PF13860"/>
    </source>
</evidence>
<dbReference type="Pfam" id="PF00082">
    <property type="entry name" value="Peptidase_S8"/>
    <property type="match status" value="1"/>
</dbReference>
<dbReference type="PANTHER" id="PTHR43806:SF11">
    <property type="entry name" value="CEREVISIN-RELATED"/>
    <property type="match status" value="1"/>
</dbReference>
<keyword evidence="3" id="KW-0964">Secreted</keyword>
<keyword evidence="5 8" id="KW-0378">Hydrolase</keyword>
<evidence type="ECO:0000256" key="5">
    <source>
        <dbReference type="ARBA" id="ARBA00022801"/>
    </source>
</evidence>
<feature type="domain" description="Peptidase S8/S53" evidence="10">
    <location>
        <begin position="148"/>
        <end position="396"/>
    </location>
</feature>
<comment type="caution">
    <text evidence="12">The sequence shown here is derived from an EMBL/GenBank/DDBJ whole genome shotgun (WGS) entry which is preliminary data.</text>
</comment>
<dbReference type="PANTHER" id="PTHR43806">
    <property type="entry name" value="PEPTIDASE S8"/>
    <property type="match status" value="1"/>
</dbReference>
<dbReference type="Proteomes" id="UP000190080">
    <property type="component" value="Unassembled WGS sequence"/>
</dbReference>
<dbReference type="PROSITE" id="PS00137">
    <property type="entry name" value="SUBTILASE_HIS"/>
    <property type="match status" value="1"/>
</dbReference>
<dbReference type="PROSITE" id="PS51892">
    <property type="entry name" value="SUBTILASE"/>
    <property type="match status" value="1"/>
</dbReference>
<feature type="active site" description="Charge relay system" evidence="7 8">
    <location>
        <position position="348"/>
    </location>
</feature>
<dbReference type="InterPro" id="IPR050131">
    <property type="entry name" value="Peptidase_S8_subtilisin-like"/>
</dbReference>
<evidence type="ECO:0000256" key="6">
    <source>
        <dbReference type="ARBA" id="ARBA00022825"/>
    </source>
</evidence>
<evidence type="ECO:0000256" key="1">
    <source>
        <dbReference type="ARBA" id="ARBA00004613"/>
    </source>
</evidence>
<dbReference type="Gene3D" id="2.60.40.4070">
    <property type="match status" value="1"/>
</dbReference>
<evidence type="ECO:0000256" key="9">
    <source>
        <dbReference type="RuleBase" id="RU003355"/>
    </source>
</evidence>
<comment type="subcellular location">
    <subcellularLocation>
        <location evidence="1">Secreted</location>
    </subcellularLocation>
</comment>
<dbReference type="OrthoDB" id="9798386at2"/>
<dbReference type="InterPro" id="IPR000209">
    <property type="entry name" value="Peptidase_S8/S53_dom"/>
</dbReference>
<gene>
    <name evidence="12" type="ORF">CLORY_34090</name>
</gene>
<evidence type="ECO:0000256" key="3">
    <source>
        <dbReference type="ARBA" id="ARBA00022525"/>
    </source>
</evidence>
<dbReference type="PROSITE" id="PS00138">
    <property type="entry name" value="SUBTILASE_SER"/>
    <property type="match status" value="1"/>
</dbReference>
<dbReference type="GO" id="GO:0006508">
    <property type="term" value="P:proteolysis"/>
    <property type="evidence" value="ECO:0007669"/>
    <property type="project" value="UniProtKB-KW"/>
</dbReference>
<dbReference type="GO" id="GO:0005576">
    <property type="term" value="C:extracellular region"/>
    <property type="evidence" value="ECO:0007669"/>
    <property type="project" value="UniProtKB-SubCell"/>
</dbReference>
<evidence type="ECO:0000256" key="2">
    <source>
        <dbReference type="ARBA" id="ARBA00011073"/>
    </source>
</evidence>